<dbReference type="AlphaFoldDB" id="A0A7S2XSV6"/>
<name>A0A7S2XSV6_9STRA</name>
<feature type="compositionally biased region" description="Basic and acidic residues" evidence="1">
    <location>
        <begin position="192"/>
        <end position="203"/>
    </location>
</feature>
<feature type="compositionally biased region" description="Basic and acidic residues" evidence="1">
    <location>
        <begin position="79"/>
        <end position="89"/>
    </location>
</feature>
<evidence type="ECO:0000313" key="2">
    <source>
        <dbReference type="EMBL" id="CAD9825707.1"/>
    </source>
</evidence>
<organism evidence="2">
    <name type="scientific">Attheya septentrionalis</name>
    <dbReference type="NCBI Taxonomy" id="420275"/>
    <lineage>
        <taxon>Eukaryota</taxon>
        <taxon>Sar</taxon>
        <taxon>Stramenopiles</taxon>
        <taxon>Ochrophyta</taxon>
        <taxon>Bacillariophyta</taxon>
        <taxon>Coscinodiscophyceae</taxon>
        <taxon>Chaetocerotophycidae</taxon>
        <taxon>Chaetocerotales</taxon>
        <taxon>Attheyaceae</taxon>
        <taxon>Attheya</taxon>
    </lineage>
</organism>
<reference evidence="2" key="1">
    <citation type="submission" date="2021-01" db="EMBL/GenBank/DDBJ databases">
        <authorList>
            <person name="Corre E."/>
            <person name="Pelletier E."/>
            <person name="Niang G."/>
            <person name="Scheremetjew M."/>
            <person name="Finn R."/>
            <person name="Kale V."/>
            <person name="Holt S."/>
            <person name="Cochrane G."/>
            <person name="Meng A."/>
            <person name="Brown T."/>
            <person name="Cohen L."/>
        </authorList>
    </citation>
    <scope>NUCLEOTIDE SEQUENCE</scope>
    <source>
        <strain evidence="2">CCMP2084</strain>
    </source>
</reference>
<feature type="region of interest" description="Disordered" evidence="1">
    <location>
        <begin position="284"/>
        <end position="318"/>
    </location>
</feature>
<feature type="region of interest" description="Disordered" evidence="1">
    <location>
        <begin position="1"/>
        <end position="106"/>
    </location>
</feature>
<evidence type="ECO:0000256" key="1">
    <source>
        <dbReference type="SAM" id="MobiDB-lite"/>
    </source>
</evidence>
<dbReference type="EMBL" id="HBHQ01025954">
    <property type="protein sequence ID" value="CAD9825707.1"/>
    <property type="molecule type" value="Transcribed_RNA"/>
</dbReference>
<feature type="compositionally biased region" description="Basic and acidic residues" evidence="1">
    <location>
        <begin position="38"/>
        <end position="49"/>
    </location>
</feature>
<feature type="compositionally biased region" description="Basic and acidic residues" evidence="1">
    <location>
        <begin position="307"/>
        <end position="318"/>
    </location>
</feature>
<sequence>MKRTHNRSMSRSTSSGSSDSTSSDEQPSSMGKNKGNRKSMDRNTEHPDTGKGTQNVEKRRTGAAPPSRKDSTRTTNRYNNDRAVPRPSEDSVVVEEQRGTTSNKYSMEEEKMGEIRSFDFTFHGSAAADVAKAAVTHSLEKVVNLPLAGPFVQGIITGNDCVFNSIDGEMDLAQNKLTSKILLLATLHNKETETAKDKDKDKGATTTTTAETSKSPAHGARLEGNEVRVHDPDRIILSVDVIGHIAAELVADRRASMKDAVQVAYVEMKKRHNTVVAVVNAKYAAPPPDGEAQKRNRHDDDNDDGEEEKRRSKEIEEMRKAHCAEVDAVEREHEEFIKDMLKTHREELAVARKKLEDERNCHARVLNSYLAASRDSLRLLRKNPRYKRD</sequence>
<protein>
    <submittedName>
        <fullName evidence="2">Uncharacterized protein</fullName>
    </submittedName>
</protein>
<gene>
    <name evidence="2" type="ORF">ASEP1449_LOCUS17541</name>
</gene>
<proteinExistence type="predicted"/>
<feature type="region of interest" description="Disordered" evidence="1">
    <location>
        <begin position="192"/>
        <end position="226"/>
    </location>
</feature>
<feature type="compositionally biased region" description="Low complexity" evidence="1">
    <location>
        <begin position="9"/>
        <end position="30"/>
    </location>
</feature>
<feature type="compositionally biased region" description="Basic and acidic residues" evidence="1">
    <location>
        <begin position="291"/>
        <end position="300"/>
    </location>
</feature>
<accession>A0A7S2XSV6</accession>